<keyword evidence="2" id="KW-0862">Zinc</keyword>
<accession>A0A839R1T0</accession>
<dbReference type="InterPro" id="IPR011032">
    <property type="entry name" value="GroES-like_sf"/>
</dbReference>
<dbReference type="InterPro" id="IPR051603">
    <property type="entry name" value="Zinc-ADH_QOR/CCCR"/>
</dbReference>
<keyword evidence="2" id="KW-0479">Metal-binding</keyword>
<dbReference type="SUPFAM" id="SSF50129">
    <property type="entry name" value="GroES-like"/>
    <property type="match status" value="1"/>
</dbReference>
<organism evidence="4 5">
    <name type="scientific">Helcobacillus massiliensis</name>
    <dbReference type="NCBI Taxonomy" id="521392"/>
    <lineage>
        <taxon>Bacteria</taxon>
        <taxon>Bacillati</taxon>
        <taxon>Actinomycetota</taxon>
        <taxon>Actinomycetes</taxon>
        <taxon>Micrococcales</taxon>
        <taxon>Dermabacteraceae</taxon>
        <taxon>Helcobacillus</taxon>
    </lineage>
</organism>
<evidence type="ECO:0000256" key="1">
    <source>
        <dbReference type="ARBA" id="ARBA00022857"/>
    </source>
</evidence>
<evidence type="ECO:0000313" key="5">
    <source>
        <dbReference type="Proteomes" id="UP000568050"/>
    </source>
</evidence>
<sequence>MTSMTVLHGESFLSHRAIGCTDNLPVEDDAALVEQDMPTADPVGRDLLVEVRAVSVNPIDVKQRRSAPTDGFRVLGFDAAGVVRAVGGDARRFEVGDEVMYAGQLNRDGSNQELQLVDERIVGRAPKDLSWAERAALPLTSLTAFEALTDSLGLTEESEGTILVNGATGGVGTAMLQLLEALFPTVTVIATASSAEKADLVRSLGAEHTVDHTGDLAEQVLQVAPGGVDWMFTSKSGGRGSVFADLMKPRGHIVAIDEIEDVTDLMALKSKAITWHWESMFVRPLFQTDQEITRQHEILEQVADLADEGRIRPVMEDVLRPISAQTLREAHRRVESGRTVGKIALEGWERDE</sequence>
<dbReference type="SMART" id="SM00829">
    <property type="entry name" value="PKS_ER"/>
    <property type="match status" value="1"/>
</dbReference>
<comment type="caution">
    <text evidence="4">The sequence shown here is derived from an EMBL/GenBank/DDBJ whole genome shotgun (WGS) entry which is preliminary data.</text>
</comment>
<dbReference type="PANTHER" id="PTHR44154:SF1">
    <property type="entry name" value="QUINONE OXIDOREDUCTASE"/>
    <property type="match status" value="1"/>
</dbReference>
<dbReference type="GO" id="GO:0016491">
    <property type="term" value="F:oxidoreductase activity"/>
    <property type="evidence" value="ECO:0007669"/>
    <property type="project" value="UniProtKB-KW"/>
</dbReference>
<protein>
    <recommendedName>
        <fullName evidence="2">Zinc-type alcohol dehydrogenase-like protein</fullName>
    </recommendedName>
</protein>
<name>A0A839R1T0_9MICO</name>
<dbReference type="InterPro" id="IPR013154">
    <property type="entry name" value="ADH-like_N"/>
</dbReference>
<evidence type="ECO:0000259" key="3">
    <source>
        <dbReference type="SMART" id="SM00829"/>
    </source>
</evidence>
<comment type="similarity">
    <text evidence="2">Belongs to the zinc-containing alcohol dehydrogenase family. Quinone oxidoreductase subfamily.</text>
</comment>
<reference evidence="4 5" key="1">
    <citation type="submission" date="2020-08" db="EMBL/GenBank/DDBJ databases">
        <title>Sequencing the genomes of 1000 actinobacteria strains.</title>
        <authorList>
            <person name="Klenk H.-P."/>
        </authorList>
    </citation>
    <scope>NUCLEOTIDE SEQUENCE [LARGE SCALE GENOMIC DNA]</scope>
    <source>
        <strain evidence="4 5">DSM 23040</strain>
    </source>
</reference>
<dbReference type="RefSeq" id="WP_183377290.1">
    <property type="nucleotide sequence ID" value="NZ_CBCSFZ010000012.1"/>
</dbReference>
<dbReference type="CDD" id="cd08252">
    <property type="entry name" value="AL_MDR"/>
    <property type="match status" value="1"/>
</dbReference>
<evidence type="ECO:0000313" key="4">
    <source>
        <dbReference type="EMBL" id="MBB3024007.1"/>
    </source>
</evidence>
<dbReference type="NCBIfam" id="TIGR02817">
    <property type="entry name" value="adh_fam_1"/>
    <property type="match status" value="1"/>
</dbReference>
<dbReference type="InterPro" id="IPR036291">
    <property type="entry name" value="NAD(P)-bd_dom_sf"/>
</dbReference>
<dbReference type="AlphaFoldDB" id="A0A839R1T0"/>
<gene>
    <name evidence="4" type="ORF">FHX50_002314</name>
</gene>
<dbReference type="Proteomes" id="UP000568050">
    <property type="component" value="Unassembled WGS sequence"/>
</dbReference>
<keyword evidence="2" id="KW-0560">Oxidoreductase</keyword>
<evidence type="ECO:0000256" key="2">
    <source>
        <dbReference type="RuleBase" id="RU364000"/>
    </source>
</evidence>
<dbReference type="Pfam" id="PF13602">
    <property type="entry name" value="ADH_zinc_N_2"/>
    <property type="match status" value="1"/>
</dbReference>
<dbReference type="PANTHER" id="PTHR44154">
    <property type="entry name" value="QUINONE OXIDOREDUCTASE"/>
    <property type="match status" value="1"/>
</dbReference>
<keyword evidence="5" id="KW-1185">Reference proteome</keyword>
<dbReference type="InterPro" id="IPR014182">
    <property type="entry name" value="ADH_Zn_typ-1"/>
</dbReference>
<proteinExistence type="inferred from homology"/>
<dbReference type="Gene3D" id="3.40.50.720">
    <property type="entry name" value="NAD(P)-binding Rossmann-like Domain"/>
    <property type="match status" value="1"/>
</dbReference>
<dbReference type="Pfam" id="PF08240">
    <property type="entry name" value="ADH_N"/>
    <property type="match status" value="1"/>
</dbReference>
<dbReference type="InterPro" id="IPR020843">
    <property type="entry name" value="ER"/>
</dbReference>
<keyword evidence="1" id="KW-0521">NADP</keyword>
<feature type="domain" description="Enoyl reductase (ER)" evidence="3">
    <location>
        <begin position="19"/>
        <end position="345"/>
    </location>
</feature>
<dbReference type="Gene3D" id="3.90.180.10">
    <property type="entry name" value="Medium-chain alcohol dehydrogenases, catalytic domain"/>
    <property type="match status" value="1"/>
</dbReference>
<dbReference type="SUPFAM" id="SSF51735">
    <property type="entry name" value="NAD(P)-binding Rossmann-fold domains"/>
    <property type="match status" value="1"/>
</dbReference>
<dbReference type="GO" id="GO:0008270">
    <property type="term" value="F:zinc ion binding"/>
    <property type="evidence" value="ECO:0007669"/>
    <property type="project" value="InterPro"/>
</dbReference>
<dbReference type="EMBL" id="JACHWP010000021">
    <property type="protein sequence ID" value="MBB3024007.1"/>
    <property type="molecule type" value="Genomic_DNA"/>
</dbReference>